<keyword evidence="2" id="KW-1185">Reference proteome</keyword>
<sequence length="212" mass="24059">MKKNITIPEKGEAGEDELILARSVLLANMFSGKVPPQDILRCVRRYSEVTHWEEVLCAAIYPKAGKLIAIVSRRQPEGYSGILRRHGSVQYVRFFIDWGDQAGFQALGLSHFKVSDAAADESETRFPVCHLVSLGFNADRYWESLMQGYRPIVRAVLSWNLVPELDPEFVPIFGNRIDSQIQVESEKELLFHFKMPISGHQQGDHRSPCLMA</sequence>
<name>A0A1E2UQM5_9GAMM</name>
<accession>A0A1E2UQM5</accession>
<reference evidence="1 2" key="1">
    <citation type="submission" date="2016-03" db="EMBL/GenBank/DDBJ databases">
        <title>Chemosynthetic sulphur-oxidizing symbionts of marine invertebrate animals are capable of nitrogen fixation.</title>
        <authorList>
            <person name="Petersen J.M."/>
            <person name="Kemper A."/>
            <person name="Gruber-Vodicka H."/>
            <person name="Cardini U."/>
            <person name="Geest Mvander."/>
            <person name="Kleiner M."/>
            <person name="Bulgheresi S."/>
            <person name="Fussmann M."/>
            <person name="Herbold C."/>
            <person name="Seah B.K.B."/>
            <person name="Antony C.Paul."/>
            <person name="Liu D."/>
            <person name="Belitz A."/>
            <person name="Weber M."/>
        </authorList>
    </citation>
    <scope>NUCLEOTIDE SEQUENCE [LARGE SCALE GENOMIC DNA]</scope>
    <source>
        <strain evidence="1">G_D</strain>
    </source>
</reference>
<gene>
    <name evidence="1" type="ORF">A3196_09725</name>
</gene>
<dbReference type="EMBL" id="LVJZ01000003">
    <property type="protein sequence ID" value="ODB97019.1"/>
    <property type="molecule type" value="Genomic_DNA"/>
</dbReference>
<evidence type="ECO:0000313" key="1">
    <source>
        <dbReference type="EMBL" id="ODB97019.1"/>
    </source>
</evidence>
<evidence type="ECO:0000313" key="2">
    <source>
        <dbReference type="Proteomes" id="UP000094849"/>
    </source>
</evidence>
<dbReference type="OrthoDB" id="9156778at2"/>
<proteinExistence type="predicted"/>
<comment type="caution">
    <text evidence="1">The sequence shown here is derived from an EMBL/GenBank/DDBJ whole genome shotgun (WGS) entry which is preliminary data.</text>
</comment>
<dbReference type="RefSeq" id="WP_069004746.1">
    <property type="nucleotide sequence ID" value="NZ_LVJX01000005.1"/>
</dbReference>
<organism evidence="1 2">
    <name type="scientific">Candidatus Thiodiazotropha endoloripes</name>
    <dbReference type="NCBI Taxonomy" id="1818881"/>
    <lineage>
        <taxon>Bacteria</taxon>
        <taxon>Pseudomonadati</taxon>
        <taxon>Pseudomonadota</taxon>
        <taxon>Gammaproteobacteria</taxon>
        <taxon>Chromatiales</taxon>
        <taxon>Sedimenticolaceae</taxon>
        <taxon>Candidatus Thiodiazotropha</taxon>
    </lineage>
</organism>
<dbReference type="AlphaFoldDB" id="A0A1E2UQM5"/>
<protein>
    <submittedName>
        <fullName evidence="1">Uncharacterized protein</fullName>
    </submittedName>
</protein>
<dbReference type="STRING" id="1818881.A3196_09725"/>
<dbReference type="Proteomes" id="UP000094849">
    <property type="component" value="Unassembled WGS sequence"/>
</dbReference>